<evidence type="ECO:0000313" key="1">
    <source>
        <dbReference type="EMBL" id="ABG58657.1"/>
    </source>
</evidence>
<evidence type="ECO:0000313" key="2">
    <source>
        <dbReference type="Proteomes" id="UP000001822"/>
    </source>
</evidence>
<accession>A0A6N4SQV0</accession>
<keyword evidence="2" id="KW-1185">Reference proteome</keyword>
<dbReference type="Proteomes" id="UP000001822">
    <property type="component" value="Chromosome"/>
</dbReference>
<dbReference type="AlphaFoldDB" id="A0A6N4SQV0"/>
<dbReference type="EMBL" id="CP000383">
    <property type="protein sequence ID" value="ABG58657.1"/>
    <property type="molecule type" value="Genomic_DNA"/>
</dbReference>
<dbReference type="OrthoDB" id="1201356at2"/>
<protein>
    <submittedName>
        <fullName evidence="1">Uncharacterized protein</fullName>
    </submittedName>
</protein>
<gene>
    <name evidence="1" type="ordered locus">CHU_1386</name>
</gene>
<dbReference type="RefSeq" id="WP_011584772.1">
    <property type="nucleotide sequence ID" value="NC_008255.1"/>
</dbReference>
<sequence>MKLEFLYQINEFDEHAVRLSDFNSAQARAFRDAVQQVVLTEKKALDVHTLDFVESVNCLFTLRIAAEDLGIEEVVGKHLYCDLTTAGYKNMVRLLEPFCNKESKGYEWLYDIDTPIGFLFSAGDQSLK</sequence>
<proteinExistence type="predicted"/>
<organism evidence="1 2">
    <name type="scientific">Cytophaga hutchinsonii (strain ATCC 33406 / DSM 1761 / CIP 103989 / NBRC 15051 / NCIMB 9469 / D465)</name>
    <dbReference type="NCBI Taxonomy" id="269798"/>
    <lineage>
        <taxon>Bacteria</taxon>
        <taxon>Pseudomonadati</taxon>
        <taxon>Bacteroidota</taxon>
        <taxon>Cytophagia</taxon>
        <taxon>Cytophagales</taxon>
        <taxon>Cytophagaceae</taxon>
        <taxon>Cytophaga</taxon>
    </lineage>
</organism>
<reference evidence="1 2" key="1">
    <citation type="journal article" date="2007" name="Appl. Environ. Microbiol.">
        <title>Genome sequence of the cellulolytic gliding bacterium Cytophaga hutchinsonii.</title>
        <authorList>
            <person name="Xie G."/>
            <person name="Bruce D.C."/>
            <person name="Challacombe J.F."/>
            <person name="Chertkov O."/>
            <person name="Detter J.C."/>
            <person name="Gilna P."/>
            <person name="Han C.S."/>
            <person name="Lucas S."/>
            <person name="Misra M."/>
            <person name="Myers G.L."/>
            <person name="Richardson P."/>
            <person name="Tapia R."/>
            <person name="Thayer N."/>
            <person name="Thompson L.S."/>
            <person name="Brettin T.S."/>
            <person name="Henrissat B."/>
            <person name="Wilson D.B."/>
            <person name="McBride M.J."/>
        </authorList>
    </citation>
    <scope>NUCLEOTIDE SEQUENCE [LARGE SCALE GENOMIC DNA]</scope>
    <source>
        <strain evidence="2">ATCC 33406 / DSM 1761 / CIP 103989 / NBRC 15051 / NCIMB 9469 / D465</strain>
    </source>
</reference>
<dbReference type="KEGG" id="chu:CHU_1386"/>
<name>A0A6N4SQV0_CYTH3</name>